<gene>
    <name evidence="1" type="ORF">CURHAP_LOCUS14496</name>
</gene>
<organism evidence="1 2">
    <name type="scientific">Prunus armeniaca</name>
    <name type="common">Apricot</name>
    <name type="synonym">Armeniaca vulgaris</name>
    <dbReference type="NCBI Taxonomy" id="36596"/>
    <lineage>
        <taxon>Eukaryota</taxon>
        <taxon>Viridiplantae</taxon>
        <taxon>Streptophyta</taxon>
        <taxon>Embryophyta</taxon>
        <taxon>Tracheophyta</taxon>
        <taxon>Spermatophyta</taxon>
        <taxon>Magnoliopsida</taxon>
        <taxon>eudicotyledons</taxon>
        <taxon>Gunneridae</taxon>
        <taxon>Pentapetalae</taxon>
        <taxon>rosids</taxon>
        <taxon>fabids</taxon>
        <taxon>Rosales</taxon>
        <taxon>Rosaceae</taxon>
        <taxon>Amygdaloideae</taxon>
        <taxon>Amygdaleae</taxon>
        <taxon>Prunus</taxon>
    </lineage>
</organism>
<sequence length="91" mass="10548">MPFNKPWVIFQKLVGDGLIFHDHSVQVFLRFHHFDKTHIVPKDAEDLLDNKLGEGEEFVVCDIWRPTRVIKCSGRSSKSKEFSKTMDITSS</sequence>
<name>A0A6J5TYP1_PRUAR</name>
<dbReference type="AlphaFoldDB" id="A0A6J5TYP1"/>
<reference evidence="1 2" key="1">
    <citation type="submission" date="2020-05" db="EMBL/GenBank/DDBJ databases">
        <authorList>
            <person name="Campoy J."/>
            <person name="Schneeberger K."/>
            <person name="Spophaly S."/>
        </authorList>
    </citation>
    <scope>NUCLEOTIDE SEQUENCE [LARGE SCALE GENOMIC DNA]</scope>
    <source>
        <strain evidence="1">PruArmRojPasFocal</strain>
    </source>
</reference>
<dbReference type="EMBL" id="CAEKDK010000002">
    <property type="protein sequence ID" value="CAB4269196.1"/>
    <property type="molecule type" value="Genomic_DNA"/>
</dbReference>
<dbReference type="Proteomes" id="UP000507222">
    <property type="component" value="Unassembled WGS sequence"/>
</dbReference>
<protein>
    <submittedName>
        <fullName evidence="1">Uncharacterized protein</fullName>
    </submittedName>
</protein>
<evidence type="ECO:0000313" key="1">
    <source>
        <dbReference type="EMBL" id="CAB4269196.1"/>
    </source>
</evidence>
<accession>A0A6J5TYP1</accession>
<proteinExistence type="predicted"/>
<evidence type="ECO:0000313" key="2">
    <source>
        <dbReference type="Proteomes" id="UP000507222"/>
    </source>
</evidence>